<evidence type="ECO:0000313" key="9">
    <source>
        <dbReference type="EMBL" id="BBP42980.1"/>
    </source>
</evidence>
<dbReference type="GO" id="GO:0009055">
    <property type="term" value="F:electron transfer activity"/>
    <property type="evidence" value="ECO:0007669"/>
    <property type="project" value="InterPro"/>
</dbReference>
<evidence type="ECO:0000256" key="3">
    <source>
        <dbReference type="ARBA" id="ARBA00022723"/>
    </source>
</evidence>
<keyword evidence="5 6" id="KW-0408">Iron</keyword>
<proteinExistence type="predicted"/>
<keyword evidence="1" id="KW-0813">Transport</keyword>
<dbReference type="InterPro" id="IPR009056">
    <property type="entry name" value="Cyt_c-like_dom"/>
</dbReference>
<feature type="chain" id="PRO_5026157215" description="Cytochrome c domain-containing protein" evidence="7">
    <location>
        <begin position="19"/>
        <end position="238"/>
    </location>
</feature>
<dbReference type="KEGG" id="tzo:THMIRHAT_07260"/>
<protein>
    <recommendedName>
        <fullName evidence="8">Cytochrome c domain-containing protein</fullName>
    </recommendedName>
</protein>
<dbReference type="Proteomes" id="UP000501466">
    <property type="component" value="Chromosome"/>
</dbReference>
<dbReference type="RefSeq" id="WP_173290827.1">
    <property type="nucleotide sequence ID" value="NZ_AP021888.1"/>
</dbReference>
<evidence type="ECO:0000256" key="6">
    <source>
        <dbReference type="PROSITE-ProRule" id="PRU00433"/>
    </source>
</evidence>
<evidence type="ECO:0000313" key="10">
    <source>
        <dbReference type="Proteomes" id="UP000501466"/>
    </source>
</evidence>
<dbReference type="PROSITE" id="PS51007">
    <property type="entry name" value="CYTC"/>
    <property type="match status" value="2"/>
</dbReference>
<feature type="domain" description="Cytochrome c" evidence="8">
    <location>
        <begin position="49"/>
        <end position="134"/>
    </location>
</feature>
<organism evidence="9 10">
    <name type="scientific">Thiosulfativibrio zosterae</name>
    <dbReference type="NCBI Taxonomy" id="2675053"/>
    <lineage>
        <taxon>Bacteria</taxon>
        <taxon>Pseudomonadati</taxon>
        <taxon>Pseudomonadota</taxon>
        <taxon>Gammaproteobacteria</taxon>
        <taxon>Thiotrichales</taxon>
        <taxon>Piscirickettsiaceae</taxon>
        <taxon>Thiosulfativibrio</taxon>
    </lineage>
</organism>
<name>A0A6F8PLV8_9GAMM</name>
<dbReference type="Pfam" id="PF00034">
    <property type="entry name" value="Cytochrom_C"/>
    <property type="match status" value="2"/>
</dbReference>
<reference evidence="10" key="1">
    <citation type="submission" date="2019-11" db="EMBL/GenBank/DDBJ databases">
        <title>Isolation and characterization of two novel species in the genus Thiomicrorhabdus.</title>
        <authorList>
            <person name="Mochizuki J."/>
            <person name="Kojima H."/>
            <person name="Fukui M."/>
        </authorList>
    </citation>
    <scope>NUCLEOTIDE SEQUENCE [LARGE SCALE GENOMIC DNA]</scope>
    <source>
        <strain evidence="10">AkT22</strain>
    </source>
</reference>
<dbReference type="PANTHER" id="PTHR33751:SF9">
    <property type="entry name" value="CYTOCHROME C4"/>
    <property type="match status" value="1"/>
</dbReference>
<dbReference type="GO" id="GO:0046872">
    <property type="term" value="F:metal ion binding"/>
    <property type="evidence" value="ECO:0007669"/>
    <property type="project" value="UniProtKB-KW"/>
</dbReference>
<evidence type="ECO:0000256" key="2">
    <source>
        <dbReference type="ARBA" id="ARBA00022617"/>
    </source>
</evidence>
<evidence type="ECO:0000259" key="8">
    <source>
        <dbReference type="PROSITE" id="PS51007"/>
    </source>
</evidence>
<dbReference type="InterPro" id="IPR050597">
    <property type="entry name" value="Cytochrome_c_Oxidase_Subunit"/>
</dbReference>
<dbReference type="EMBL" id="AP021888">
    <property type="protein sequence ID" value="BBP42980.1"/>
    <property type="molecule type" value="Genomic_DNA"/>
</dbReference>
<dbReference type="GO" id="GO:0020037">
    <property type="term" value="F:heme binding"/>
    <property type="evidence" value="ECO:0007669"/>
    <property type="project" value="InterPro"/>
</dbReference>
<evidence type="ECO:0000256" key="5">
    <source>
        <dbReference type="ARBA" id="ARBA00023004"/>
    </source>
</evidence>
<keyword evidence="10" id="KW-1185">Reference proteome</keyword>
<keyword evidence="2 6" id="KW-0349">Heme</keyword>
<evidence type="ECO:0000256" key="7">
    <source>
        <dbReference type="SAM" id="SignalP"/>
    </source>
</evidence>
<sequence length="238" mass="25688">MKKTLFISTLALSLGAFAHLSLANEHGANLATPWTLPQWNATQSAMPLGDALKGEKLHRDAMCMTCHGAHGIAPSRNVPNLADNTPEYTFKMLLDYQSGLRHEGDGKSAVMQAAAHALSQQDMADLAVYYAQQTLPKTDAAKPTEFAKVDRLVRKGDASRMITPCASCHGAHGEGNEVTPALAGQTPHYFIRTMHAYKAGHRTNDIHEGMGQFTHDLTDAEITALADYYAALDSGKGK</sequence>
<dbReference type="InterPro" id="IPR036909">
    <property type="entry name" value="Cyt_c-like_dom_sf"/>
</dbReference>
<evidence type="ECO:0000256" key="1">
    <source>
        <dbReference type="ARBA" id="ARBA00022448"/>
    </source>
</evidence>
<keyword evidence="7" id="KW-0732">Signal</keyword>
<evidence type="ECO:0000256" key="4">
    <source>
        <dbReference type="ARBA" id="ARBA00022982"/>
    </source>
</evidence>
<accession>A0A6F8PLV8</accession>
<dbReference type="SUPFAM" id="SSF46626">
    <property type="entry name" value="Cytochrome c"/>
    <property type="match status" value="2"/>
</dbReference>
<keyword evidence="4" id="KW-0249">Electron transport</keyword>
<dbReference type="AlphaFoldDB" id="A0A6F8PLV8"/>
<dbReference type="PANTHER" id="PTHR33751">
    <property type="entry name" value="CBB3-TYPE CYTOCHROME C OXIDASE SUBUNIT FIXP"/>
    <property type="match status" value="1"/>
</dbReference>
<gene>
    <name evidence="9" type="ORF">THMIRHAT_07260</name>
</gene>
<keyword evidence="3 6" id="KW-0479">Metal-binding</keyword>
<feature type="signal peptide" evidence="7">
    <location>
        <begin position="1"/>
        <end position="18"/>
    </location>
</feature>
<feature type="domain" description="Cytochrome c" evidence="8">
    <location>
        <begin position="151"/>
        <end position="233"/>
    </location>
</feature>
<dbReference type="Gene3D" id="1.10.760.10">
    <property type="entry name" value="Cytochrome c-like domain"/>
    <property type="match status" value="2"/>
</dbReference>